<proteinExistence type="predicted"/>
<dbReference type="EMBL" id="JAGISH010000014">
    <property type="protein sequence ID" value="MBP0484547.1"/>
    <property type="molecule type" value="Genomic_DNA"/>
</dbReference>
<evidence type="ECO:0000259" key="3">
    <source>
        <dbReference type="Pfam" id="PF03446"/>
    </source>
</evidence>
<name>A0A940S2X8_9RHOB</name>
<dbReference type="SUPFAM" id="SSF48179">
    <property type="entry name" value="6-phosphogluconate dehydrogenase C-terminal domain-like"/>
    <property type="match status" value="1"/>
</dbReference>
<comment type="caution">
    <text evidence="5">The sequence shown here is derived from an EMBL/GenBank/DDBJ whole genome shotgun (WGS) entry which is preliminary data.</text>
</comment>
<dbReference type="AlphaFoldDB" id="A0A940S2X8"/>
<dbReference type="InterPro" id="IPR015814">
    <property type="entry name" value="Pgluconate_DH_NAD-bd_C"/>
</dbReference>
<evidence type="ECO:0000313" key="5">
    <source>
        <dbReference type="EMBL" id="MBP0484547.1"/>
    </source>
</evidence>
<dbReference type="InterPro" id="IPR008927">
    <property type="entry name" value="6-PGluconate_DH-like_C_sf"/>
</dbReference>
<dbReference type="RefSeq" id="WP_209363000.1">
    <property type="nucleotide sequence ID" value="NZ_JAGISH010000014.1"/>
</dbReference>
<dbReference type="InterPro" id="IPR013328">
    <property type="entry name" value="6PGD_dom2"/>
</dbReference>
<evidence type="ECO:0000313" key="6">
    <source>
        <dbReference type="Proteomes" id="UP000675940"/>
    </source>
</evidence>
<keyword evidence="1" id="KW-0560">Oxidoreductase</keyword>
<organism evidence="5 6">
    <name type="scientific">Sagittula salina</name>
    <dbReference type="NCBI Taxonomy" id="2820268"/>
    <lineage>
        <taxon>Bacteria</taxon>
        <taxon>Pseudomonadati</taxon>
        <taxon>Pseudomonadota</taxon>
        <taxon>Alphaproteobacteria</taxon>
        <taxon>Rhodobacterales</taxon>
        <taxon>Roseobacteraceae</taxon>
        <taxon>Sagittula</taxon>
    </lineage>
</organism>
<dbReference type="Proteomes" id="UP000675940">
    <property type="component" value="Unassembled WGS sequence"/>
</dbReference>
<dbReference type="InterPro" id="IPR036291">
    <property type="entry name" value="NAD(P)-bd_dom_sf"/>
</dbReference>
<sequence>MTEFSNRPACVAFVGFGEAGAAFHTGWDDGRPDLVRAYDIKTDATPTRAAMHARYSQAGIDGRDNLREAMTGAQAVFCTVTADQALIAAQAAAPHLAPGALWFDCNSCAPGTKRQAAEVIEAAGGRYVDVAVMSPVHPKLHHAPLLVSGPHADAGMAVLFSLDMRPEPAGEEVGRASSIKMLRSVMVKGMEALTAECFLAAYRAGVAEEVIGSLEASDPDIAWRRRGAYNLERMMVHGARRAAEMQEVARTVEELGLGGRMAAATARWEVLIAGLQADPGEDDLRTRAETILSRL</sequence>
<evidence type="ECO:0000259" key="4">
    <source>
        <dbReference type="Pfam" id="PF09130"/>
    </source>
</evidence>
<feature type="domain" description="6-phosphogluconate dehydrogenase NADP-binding" evidence="3">
    <location>
        <begin position="11"/>
        <end position="133"/>
    </location>
</feature>
<gene>
    <name evidence="5" type="ORF">J5474_18910</name>
</gene>
<evidence type="ECO:0000256" key="2">
    <source>
        <dbReference type="PIRSR" id="PIRSR000103-1"/>
    </source>
</evidence>
<dbReference type="PIRSF" id="PIRSF000103">
    <property type="entry name" value="HIBADH"/>
    <property type="match status" value="1"/>
</dbReference>
<dbReference type="Pfam" id="PF09130">
    <property type="entry name" value="DUF1932"/>
    <property type="match status" value="1"/>
</dbReference>
<dbReference type="InterPro" id="IPR015815">
    <property type="entry name" value="HIBADH-related"/>
</dbReference>
<dbReference type="Pfam" id="PF03446">
    <property type="entry name" value="NAD_binding_2"/>
    <property type="match status" value="1"/>
</dbReference>
<dbReference type="Gene3D" id="1.10.1040.10">
    <property type="entry name" value="N-(1-d-carboxylethyl)-l-norvaline Dehydrogenase, domain 2"/>
    <property type="match status" value="1"/>
</dbReference>
<dbReference type="GO" id="GO:0050661">
    <property type="term" value="F:NADP binding"/>
    <property type="evidence" value="ECO:0007669"/>
    <property type="project" value="InterPro"/>
</dbReference>
<reference evidence="5" key="1">
    <citation type="submission" date="2021-03" db="EMBL/GenBank/DDBJ databases">
        <title>Sagittula salina sp. nov. strain M10.9X isolated from the marine waste.</title>
        <authorList>
            <person name="Satari L."/>
            <person name="Molina-Menor E."/>
            <person name="Vidal-Verdu A."/>
            <person name="Pascual J."/>
            <person name="Pereto J."/>
            <person name="Porcar M."/>
        </authorList>
    </citation>
    <scope>NUCLEOTIDE SEQUENCE</scope>
    <source>
        <strain evidence="5">M10.9X</strain>
    </source>
</reference>
<feature type="active site" evidence="2">
    <location>
        <position position="180"/>
    </location>
</feature>
<dbReference type="InterPro" id="IPR006115">
    <property type="entry name" value="6PGDH_NADP-bd"/>
</dbReference>
<dbReference type="SUPFAM" id="SSF51735">
    <property type="entry name" value="NAD(P)-binding Rossmann-fold domains"/>
    <property type="match status" value="1"/>
</dbReference>
<protein>
    <submittedName>
        <fullName evidence="5">NAD(P)-dependent oxidoreductase</fullName>
    </submittedName>
</protein>
<accession>A0A940S2X8</accession>
<dbReference type="GO" id="GO:0016491">
    <property type="term" value="F:oxidoreductase activity"/>
    <property type="evidence" value="ECO:0007669"/>
    <property type="project" value="UniProtKB-KW"/>
</dbReference>
<dbReference type="Gene3D" id="3.40.50.720">
    <property type="entry name" value="NAD(P)-binding Rossmann-like Domain"/>
    <property type="match status" value="1"/>
</dbReference>
<evidence type="ECO:0000256" key="1">
    <source>
        <dbReference type="ARBA" id="ARBA00023002"/>
    </source>
</evidence>
<feature type="domain" description="Phosphogluconate dehydrogenase NAD-binding putative C-terminal" evidence="4">
    <location>
        <begin position="201"/>
        <end position="268"/>
    </location>
</feature>
<keyword evidence="6" id="KW-1185">Reference proteome</keyword>